<evidence type="ECO:0000259" key="6">
    <source>
        <dbReference type="Pfam" id="PF00881"/>
    </source>
</evidence>
<dbReference type="PIRSF" id="PIRSF005426">
    <property type="entry name" value="Frp"/>
    <property type="match status" value="1"/>
</dbReference>
<keyword evidence="8" id="KW-1185">Reference proteome</keyword>
<dbReference type="Proteomes" id="UP000831947">
    <property type="component" value="Chromosome"/>
</dbReference>
<evidence type="ECO:0000313" key="7">
    <source>
        <dbReference type="EMBL" id="UQS84347.1"/>
    </source>
</evidence>
<dbReference type="PANTHER" id="PTHR43425:SF3">
    <property type="entry name" value="NADPH-DEPENDENT OXIDOREDUCTASE"/>
    <property type="match status" value="1"/>
</dbReference>
<dbReference type="InterPro" id="IPR029479">
    <property type="entry name" value="Nitroreductase"/>
</dbReference>
<dbReference type="Gene3D" id="3.40.109.10">
    <property type="entry name" value="NADH Oxidase"/>
    <property type="match status" value="1"/>
</dbReference>
<dbReference type="PANTHER" id="PTHR43425">
    <property type="entry name" value="OXYGEN-INSENSITIVE NADPH NITROREDUCTASE"/>
    <property type="match status" value="1"/>
</dbReference>
<evidence type="ECO:0000256" key="1">
    <source>
        <dbReference type="ARBA" id="ARBA00008366"/>
    </source>
</evidence>
<dbReference type="CDD" id="cd02146">
    <property type="entry name" value="NfsA-like"/>
    <property type="match status" value="1"/>
</dbReference>
<dbReference type="InterPro" id="IPR000415">
    <property type="entry name" value="Nitroreductase-like"/>
</dbReference>
<comment type="similarity">
    <text evidence="1 5">Belongs to the flavin oxidoreductase frp family.</text>
</comment>
<dbReference type="InterPro" id="IPR016446">
    <property type="entry name" value="Flavin_OxRdtase_Frp"/>
</dbReference>
<dbReference type="RefSeq" id="WP_249513531.1">
    <property type="nucleotide sequence ID" value="NZ_CP093365.1"/>
</dbReference>
<name>A0ABY4PFG1_9LACO</name>
<proteinExistence type="inferred from homology"/>
<reference evidence="7 8" key="1">
    <citation type="journal article" date="2022" name="Int. J. Syst. Evol. Microbiol.">
        <title>Apilactobacillus apisilvae sp. nov., Nicolia spurrieriana gen. nov. sp. nov., Bombilactobacillus folatiphilus sp. nov. and Bombilactobacillus thymidiniphilus sp. nov., four new lactic acid bacterial isolates from stingless bees Tetragonula carbonaria and Austroplebeia australis.</title>
        <authorList>
            <person name="Oliphant S.A."/>
            <person name="Watson-Haigh N.S."/>
            <person name="Sumby K.M."/>
            <person name="Gardner J."/>
            <person name="Groom S."/>
            <person name="Jiranek V."/>
        </authorList>
    </citation>
    <scope>NUCLEOTIDE SEQUENCE [LARGE SCALE GENOMIC DNA]</scope>
    <source>
        <strain evidence="7 8">SG4_A1</strain>
    </source>
</reference>
<evidence type="ECO:0000256" key="5">
    <source>
        <dbReference type="PIRNR" id="PIRNR005426"/>
    </source>
</evidence>
<dbReference type="EMBL" id="CP093365">
    <property type="protein sequence ID" value="UQS84347.1"/>
    <property type="molecule type" value="Genomic_DNA"/>
</dbReference>
<sequence>MDNLIKHMQQHASVRDFKDKPLTDETKEQLLLAAQSGSSSNFAQAFSIIEIKDPTKRQALGELANCPTYVVKSGVFYVFIADLYRQSQILERNNESLAGLQSLESLLLSVVDTSIAGQNMALAAESLDLGICYIGGIRNDLAQVRSLLNLPKFTVPLFGMTIGYPQVVNPTKPRLPLKNRVAIDEYSATTFADVTTYDQTMHEYYTLRPTNRQLQNWTQKNVTMFKTVRRPEVANFVREQGFIL</sequence>
<evidence type="ECO:0000256" key="4">
    <source>
        <dbReference type="ARBA" id="ARBA00023002"/>
    </source>
</evidence>
<keyword evidence="2 5" id="KW-0285">Flavoprotein</keyword>
<feature type="domain" description="Nitroreductase" evidence="6">
    <location>
        <begin position="10"/>
        <end position="164"/>
    </location>
</feature>
<protein>
    <submittedName>
        <fullName evidence="7">NADPH-dependent oxidoreductase</fullName>
    </submittedName>
</protein>
<dbReference type="SUPFAM" id="SSF55469">
    <property type="entry name" value="FMN-dependent nitroreductase-like"/>
    <property type="match status" value="1"/>
</dbReference>
<keyword evidence="3 5" id="KW-0288">FMN</keyword>
<accession>A0ABY4PFG1</accession>
<dbReference type="Pfam" id="PF00881">
    <property type="entry name" value="Nitroreductase"/>
    <property type="match status" value="1"/>
</dbReference>
<keyword evidence="4 5" id="KW-0560">Oxidoreductase</keyword>
<evidence type="ECO:0000256" key="3">
    <source>
        <dbReference type="ARBA" id="ARBA00022643"/>
    </source>
</evidence>
<evidence type="ECO:0000256" key="2">
    <source>
        <dbReference type="ARBA" id="ARBA00022630"/>
    </source>
</evidence>
<evidence type="ECO:0000313" key="8">
    <source>
        <dbReference type="Proteomes" id="UP000831947"/>
    </source>
</evidence>
<keyword evidence="5" id="KW-0521">NADP</keyword>
<gene>
    <name evidence="7" type="ORF">MOO47_03155</name>
</gene>
<organism evidence="7 8">
    <name type="scientific">Bombilactobacillus thymidiniphilus</name>
    <dbReference type="NCBI Taxonomy" id="2923363"/>
    <lineage>
        <taxon>Bacteria</taxon>
        <taxon>Bacillati</taxon>
        <taxon>Bacillota</taxon>
        <taxon>Bacilli</taxon>
        <taxon>Lactobacillales</taxon>
        <taxon>Lactobacillaceae</taxon>
        <taxon>Bombilactobacillus</taxon>
    </lineage>
</organism>